<feature type="transmembrane region" description="Helical" evidence="2">
    <location>
        <begin position="151"/>
        <end position="173"/>
    </location>
</feature>
<reference evidence="4" key="1">
    <citation type="journal article" date="2018" name="Nat. Microbiol.">
        <title>Leveraging single-cell genomics to expand the fungal tree of life.</title>
        <authorList>
            <person name="Ahrendt S.R."/>
            <person name="Quandt C.A."/>
            <person name="Ciobanu D."/>
            <person name="Clum A."/>
            <person name="Salamov A."/>
            <person name="Andreopoulos B."/>
            <person name="Cheng J.F."/>
            <person name="Woyke T."/>
            <person name="Pelin A."/>
            <person name="Henrissat B."/>
            <person name="Reynolds N.K."/>
            <person name="Benny G.L."/>
            <person name="Smith M.E."/>
            <person name="James T.Y."/>
            <person name="Grigoriev I.V."/>
        </authorList>
    </citation>
    <scope>NUCLEOTIDE SEQUENCE [LARGE SCALE GENOMIC DNA]</scope>
    <source>
        <strain evidence="4">Benny S71-1</strain>
    </source>
</reference>
<name>A0A4P9YTR7_9FUNG</name>
<keyword evidence="2" id="KW-1133">Transmembrane helix</keyword>
<keyword evidence="4" id="KW-1185">Reference proteome</keyword>
<organism evidence="3 4">
    <name type="scientific">Syncephalis pseudoplumigaleata</name>
    <dbReference type="NCBI Taxonomy" id="1712513"/>
    <lineage>
        <taxon>Eukaryota</taxon>
        <taxon>Fungi</taxon>
        <taxon>Fungi incertae sedis</taxon>
        <taxon>Zoopagomycota</taxon>
        <taxon>Zoopagomycotina</taxon>
        <taxon>Zoopagomycetes</taxon>
        <taxon>Zoopagales</taxon>
        <taxon>Piptocephalidaceae</taxon>
        <taxon>Syncephalis</taxon>
    </lineage>
</organism>
<evidence type="ECO:0000256" key="2">
    <source>
        <dbReference type="SAM" id="Phobius"/>
    </source>
</evidence>
<accession>A0A4P9YTR7</accession>
<gene>
    <name evidence="3" type="ORF">SYNPS1DRAFT_31830</name>
</gene>
<dbReference type="EMBL" id="KZ991951">
    <property type="protein sequence ID" value="RKP22561.1"/>
    <property type="molecule type" value="Genomic_DNA"/>
</dbReference>
<keyword evidence="2" id="KW-0472">Membrane</keyword>
<protein>
    <submittedName>
        <fullName evidence="3">Uncharacterized protein</fullName>
    </submittedName>
</protein>
<evidence type="ECO:0000256" key="1">
    <source>
        <dbReference type="SAM" id="MobiDB-lite"/>
    </source>
</evidence>
<evidence type="ECO:0000313" key="4">
    <source>
        <dbReference type="Proteomes" id="UP000278143"/>
    </source>
</evidence>
<feature type="compositionally biased region" description="Acidic residues" evidence="1">
    <location>
        <begin position="251"/>
        <end position="260"/>
    </location>
</feature>
<feature type="region of interest" description="Disordered" evidence="1">
    <location>
        <begin position="230"/>
        <end position="277"/>
    </location>
</feature>
<evidence type="ECO:0000313" key="3">
    <source>
        <dbReference type="EMBL" id="RKP22561.1"/>
    </source>
</evidence>
<dbReference type="AlphaFoldDB" id="A0A4P9YTR7"/>
<proteinExistence type="predicted"/>
<sequence>MDDGLWRIVAYIEWAVHRACGIPGGGDAHLQLLASAHQLPRADAAEIIEQLHRLLDEPSLQIRPYSTTAAQTCLEFELVPPSSPVSDGRQPMSADGKLRWCLSSRSTTAATATVATTVASMSQSDAAPDACSWPTVDEMVELVEYGLIASMYYLGTIALFFIAIPCTVCMRLYRYIASLLRRNHAPSTPAGPPSRAATGSGAASRAQQAPLAPPHITTYRAMRMGRHYGSTNDTHHPALRANNSSMGGGGGDDDDDDDDNMPLASIGVGTGLRVSPA</sequence>
<dbReference type="Proteomes" id="UP000278143">
    <property type="component" value="Unassembled WGS sequence"/>
</dbReference>
<feature type="region of interest" description="Disordered" evidence="1">
    <location>
        <begin position="185"/>
        <end position="210"/>
    </location>
</feature>
<keyword evidence="2" id="KW-0812">Transmembrane</keyword>